<dbReference type="EMBL" id="JAAMPC010000012">
    <property type="protein sequence ID" value="KAG2277591.1"/>
    <property type="molecule type" value="Genomic_DNA"/>
</dbReference>
<dbReference type="AlphaFoldDB" id="A0A8X7UHC0"/>
<sequence>MKSEPRDQIKRLADFLGCPFTKQEEDSGSVDKILDLCSLRNLSSLEVNKTGTINNVEHKFFFRKGEVGDSKNYLTPEMENEIDMITQEKLHGCGLKF</sequence>
<organism evidence="5 6">
    <name type="scientific">Brassica carinata</name>
    <name type="common">Ethiopian mustard</name>
    <name type="synonym">Abyssinian cabbage</name>
    <dbReference type="NCBI Taxonomy" id="52824"/>
    <lineage>
        <taxon>Eukaryota</taxon>
        <taxon>Viridiplantae</taxon>
        <taxon>Streptophyta</taxon>
        <taxon>Embryophyta</taxon>
        <taxon>Tracheophyta</taxon>
        <taxon>Spermatophyta</taxon>
        <taxon>Magnoliopsida</taxon>
        <taxon>eudicotyledons</taxon>
        <taxon>Gunneridae</taxon>
        <taxon>Pentapetalae</taxon>
        <taxon>rosids</taxon>
        <taxon>malvids</taxon>
        <taxon>Brassicales</taxon>
        <taxon>Brassicaceae</taxon>
        <taxon>Brassiceae</taxon>
        <taxon>Brassica</taxon>
    </lineage>
</organism>
<dbReference type="EC" id="2.8.2.-" evidence="3"/>
<reference evidence="5 6" key="1">
    <citation type="submission" date="2020-02" db="EMBL/GenBank/DDBJ databases">
        <authorList>
            <person name="Ma Q."/>
            <person name="Huang Y."/>
            <person name="Song X."/>
            <person name="Pei D."/>
        </authorList>
    </citation>
    <scope>NUCLEOTIDE SEQUENCE [LARGE SCALE GENOMIC DNA]</scope>
    <source>
        <strain evidence="5">Sxm20200214</strain>
        <tissue evidence="5">Leaf</tissue>
    </source>
</reference>
<dbReference type="Pfam" id="PF00685">
    <property type="entry name" value="Sulfotransfer_1"/>
    <property type="match status" value="1"/>
</dbReference>
<evidence type="ECO:0000313" key="6">
    <source>
        <dbReference type="Proteomes" id="UP000886595"/>
    </source>
</evidence>
<keyword evidence="6" id="KW-1185">Reference proteome</keyword>
<dbReference type="PANTHER" id="PTHR11783">
    <property type="entry name" value="SULFOTRANSFERASE SULT"/>
    <property type="match status" value="1"/>
</dbReference>
<feature type="domain" description="Sulfotransferase" evidence="4">
    <location>
        <begin position="1"/>
        <end position="94"/>
    </location>
</feature>
<evidence type="ECO:0000256" key="1">
    <source>
        <dbReference type="ARBA" id="ARBA00005771"/>
    </source>
</evidence>
<comment type="similarity">
    <text evidence="1 3">Belongs to the sulfotransferase 1 family.</text>
</comment>
<evidence type="ECO:0000313" key="5">
    <source>
        <dbReference type="EMBL" id="KAG2277591.1"/>
    </source>
</evidence>
<dbReference type="InterPro" id="IPR027417">
    <property type="entry name" value="P-loop_NTPase"/>
</dbReference>
<dbReference type="GO" id="GO:0008146">
    <property type="term" value="F:sulfotransferase activity"/>
    <property type="evidence" value="ECO:0007669"/>
    <property type="project" value="InterPro"/>
</dbReference>
<comment type="caution">
    <text evidence="5">The sequence shown here is derived from an EMBL/GenBank/DDBJ whole genome shotgun (WGS) entry which is preliminary data.</text>
</comment>
<dbReference type="Gene3D" id="3.40.50.300">
    <property type="entry name" value="P-loop containing nucleotide triphosphate hydrolases"/>
    <property type="match status" value="1"/>
</dbReference>
<evidence type="ECO:0000256" key="3">
    <source>
        <dbReference type="RuleBase" id="RU361155"/>
    </source>
</evidence>
<dbReference type="OrthoDB" id="205623at2759"/>
<gene>
    <name evidence="5" type="ORF">Bca52824_060146</name>
</gene>
<protein>
    <recommendedName>
        <fullName evidence="3">Sulfotransferase</fullName>
        <ecNumber evidence="3">2.8.2.-</ecNumber>
    </recommendedName>
</protein>
<accession>A0A8X7UHC0</accession>
<dbReference type="InterPro" id="IPR000863">
    <property type="entry name" value="Sulfotransferase_dom"/>
</dbReference>
<evidence type="ECO:0000259" key="4">
    <source>
        <dbReference type="Pfam" id="PF00685"/>
    </source>
</evidence>
<dbReference type="Proteomes" id="UP000886595">
    <property type="component" value="Unassembled WGS sequence"/>
</dbReference>
<evidence type="ECO:0000256" key="2">
    <source>
        <dbReference type="ARBA" id="ARBA00022679"/>
    </source>
</evidence>
<name>A0A8X7UHC0_BRACI</name>
<keyword evidence="2 3" id="KW-0808">Transferase</keyword>
<dbReference type="SUPFAM" id="SSF52540">
    <property type="entry name" value="P-loop containing nucleoside triphosphate hydrolases"/>
    <property type="match status" value="1"/>
</dbReference>
<proteinExistence type="inferred from homology"/>